<feature type="non-terminal residue" evidence="3">
    <location>
        <position position="1"/>
    </location>
</feature>
<keyword evidence="2" id="KW-0472">Membrane</keyword>
<reference evidence="3 4" key="1">
    <citation type="journal article" date="2023" name="Sci. Data">
        <title>Genome assembly of the Korean intertidal mud-creeper Batillaria attramentaria.</title>
        <authorList>
            <person name="Patra A.K."/>
            <person name="Ho P.T."/>
            <person name="Jun S."/>
            <person name="Lee S.J."/>
            <person name="Kim Y."/>
            <person name="Won Y.J."/>
        </authorList>
    </citation>
    <scope>NUCLEOTIDE SEQUENCE [LARGE SCALE GENOMIC DNA]</scope>
    <source>
        <strain evidence="3">Wonlab-2016</strain>
    </source>
</reference>
<comment type="caution">
    <text evidence="3">The sequence shown here is derived from an EMBL/GenBank/DDBJ whole genome shotgun (WGS) entry which is preliminary data.</text>
</comment>
<feature type="compositionally biased region" description="Polar residues" evidence="1">
    <location>
        <begin position="1"/>
        <end position="15"/>
    </location>
</feature>
<evidence type="ECO:0000256" key="2">
    <source>
        <dbReference type="SAM" id="Phobius"/>
    </source>
</evidence>
<proteinExistence type="predicted"/>
<feature type="transmembrane region" description="Helical" evidence="2">
    <location>
        <begin position="28"/>
        <end position="49"/>
    </location>
</feature>
<name>A0ABD0L7E9_9CAEN</name>
<keyword evidence="4" id="KW-1185">Reference proteome</keyword>
<protein>
    <submittedName>
        <fullName evidence="3">Uncharacterized protein</fullName>
    </submittedName>
</protein>
<dbReference type="Proteomes" id="UP001519460">
    <property type="component" value="Unassembled WGS sequence"/>
</dbReference>
<feature type="region of interest" description="Disordered" evidence="1">
    <location>
        <begin position="1"/>
        <end position="20"/>
    </location>
</feature>
<dbReference type="AlphaFoldDB" id="A0ABD0L7E9"/>
<evidence type="ECO:0000313" key="4">
    <source>
        <dbReference type="Proteomes" id="UP001519460"/>
    </source>
</evidence>
<sequence>VTSTWENSSRPQTTHKSGKSDENLLDNLAAAGVGALVMASFGVAVIVVCKRCKRREESPPFPHVAVEAAAVDDDGYLVPVAEHRTREDAPVLFPHAPEAVDDDAYMTPIPSREGSTGSDIGESHSLAIPSLGDRANLYERPEYPDYTVPNPVYEPLRHLYETTMTI</sequence>
<keyword evidence="2" id="KW-0812">Transmembrane</keyword>
<evidence type="ECO:0000256" key="1">
    <source>
        <dbReference type="SAM" id="MobiDB-lite"/>
    </source>
</evidence>
<keyword evidence="2" id="KW-1133">Transmembrane helix</keyword>
<accession>A0ABD0L7E9</accession>
<gene>
    <name evidence="3" type="ORF">BaRGS_00013346</name>
</gene>
<dbReference type="EMBL" id="JACVVK020000075">
    <property type="protein sequence ID" value="KAK7495407.1"/>
    <property type="molecule type" value="Genomic_DNA"/>
</dbReference>
<organism evidence="3 4">
    <name type="scientific">Batillaria attramentaria</name>
    <dbReference type="NCBI Taxonomy" id="370345"/>
    <lineage>
        <taxon>Eukaryota</taxon>
        <taxon>Metazoa</taxon>
        <taxon>Spiralia</taxon>
        <taxon>Lophotrochozoa</taxon>
        <taxon>Mollusca</taxon>
        <taxon>Gastropoda</taxon>
        <taxon>Caenogastropoda</taxon>
        <taxon>Sorbeoconcha</taxon>
        <taxon>Cerithioidea</taxon>
        <taxon>Batillariidae</taxon>
        <taxon>Batillaria</taxon>
    </lineage>
</organism>
<feature type="non-terminal residue" evidence="3">
    <location>
        <position position="166"/>
    </location>
</feature>
<evidence type="ECO:0000313" key="3">
    <source>
        <dbReference type="EMBL" id="KAK7495407.1"/>
    </source>
</evidence>